<dbReference type="NCBIfam" id="NF004718">
    <property type="entry name" value="PRK06062.1"/>
    <property type="match status" value="1"/>
</dbReference>
<dbReference type="InterPro" id="IPR049704">
    <property type="entry name" value="Aminotrans_3_PPA_site"/>
</dbReference>
<dbReference type="InterPro" id="IPR015422">
    <property type="entry name" value="PyrdxlP-dep_Trfase_small"/>
</dbReference>
<dbReference type="InterPro" id="IPR005814">
    <property type="entry name" value="Aminotrans_3"/>
</dbReference>
<dbReference type="EMBL" id="GQ412706">
    <property type="protein sequence ID" value="ACU26396.1"/>
    <property type="molecule type" value="Genomic_DNA"/>
</dbReference>
<reference evidence="4" key="1">
    <citation type="journal article" date="2009" name="Environ. Microbiol. Rep.">
        <title>Characterization of canthaxanthin biosynthesis genes from an uncultured marine bacterium.</title>
        <authorList>
            <person name="Maresca J.A."/>
            <person name="Braff J.C."/>
            <person name="Delong E.F."/>
        </authorList>
    </citation>
    <scope>NUCLEOTIDE SEQUENCE</scope>
</reference>
<dbReference type="Pfam" id="PF00202">
    <property type="entry name" value="Aminotran_3"/>
    <property type="match status" value="1"/>
</dbReference>
<dbReference type="GO" id="GO:0005829">
    <property type="term" value="C:cytosol"/>
    <property type="evidence" value="ECO:0007669"/>
    <property type="project" value="TreeGrafter"/>
</dbReference>
<dbReference type="Gene3D" id="3.90.1150.10">
    <property type="entry name" value="Aspartate Aminotransferase, domain 1"/>
    <property type="match status" value="1"/>
</dbReference>
<dbReference type="PROSITE" id="PS00600">
    <property type="entry name" value="AA_TRANSFER_CLASS_3"/>
    <property type="match status" value="1"/>
</dbReference>
<dbReference type="InterPro" id="IPR015424">
    <property type="entry name" value="PyrdxlP-dep_Trfase"/>
</dbReference>
<sequence length="439" mass="48574">MDSNEMIRLCKAHTMYSWSAGNAVDPIPITGAEGIYFWGPDNRKILDFNSHVMSVNVGHGHPRVIEAVQRQLDVLPFAMPGSATEVRARLGKLMAEITPGDIDVFFFTCSGAEANENAIKAARWFTGRHKILSRYRSYHGATHAAAMLTGDPRRIPNEPGAQGFVKVMDPRPYTYSFGETDAEKTEQNLRYLEEVIHYEGPEQIAAMFIETVTGTNGVLPPPEGYLKGLRALLDRYGILLVCDEVMAGFGRTGKMYAFEHAGIVPDIVTMAKGLTSCYQSLGAMGMRQKIADHFKDNVFYGGLTYNSHPSGLAAAEACIHVLRDEGLIENAAQLEPVMREEMERLRATHPSVKEGRVIGLFGILDLQRDSAGKRLAPYGHHSAVGDAFKARLLELGLYTYVRWSEFMCIPPLCITEEELRHAFAIIDEALEVVDAAFEG</sequence>
<dbReference type="SUPFAM" id="SSF53383">
    <property type="entry name" value="PLP-dependent transferases"/>
    <property type="match status" value="1"/>
</dbReference>
<dbReference type="GO" id="GO:0008483">
    <property type="term" value="F:transaminase activity"/>
    <property type="evidence" value="ECO:0007669"/>
    <property type="project" value="UniProtKB-KW"/>
</dbReference>
<evidence type="ECO:0000313" key="4">
    <source>
        <dbReference type="EMBL" id="ACU26396.1"/>
    </source>
</evidence>
<dbReference type="GO" id="GO:0030170">
    <property type="term" value="F:pyridoxal phosphate binding"/>
    <property type="evidence" value="ECO:0007669"/>
    <property type="project" value="InterPro"/>
</dbReference>
<evidence type="ECO:0000256" key="1">
    <source>
        <dbReference type="ARBA" id="ARBA00008954"/>
    </source>
</evidence>
<dbReference type="PANTHER" id="PTHR43094:SF1">
    <property type="entry name" value="AMINOTRANSFERASE CLASS-III"/>
    <property type="match status" value="1"/>
</dbReference>
<dbReference type="Gene3D" id="3.40.640.10">
    <property type="entry name" value="Type I PLP-dependent aspartate aminotransferase-like (Major domain)"/>
    <property type="match status" value="1"/>
</dbReference>
<keyword evidence="2 3" id="KW-0663">Pyridoxal phosphate</keyword>
<comment type="similarity">
    <text evidence="1 3">Belongs to the class-III pyridoxal-phosphate-dependent aminotransferase family.</text>
</comment>
<organism evidence="4">
    <name type="scientific">uncultured bacterium HF186_25m_30B18</name>
    <dbReference type="NCBI Taxonomy" id="662885"/>
    <lineage>
        <taxon>Bacteria</taxon>
        <taxon>environmental samples</taxon>
    </lineage>
</organism>
<dbReference type="InterPro" id="IPR015421">
    <property type="entry name" value="PyrdxlP-dep_Trfase_major"/>
</dbReference>
<keyword evidence="4" id="KW-0808">Transferase</keyword>
<proteinExistence type="inferred from homology"/>
<name>C7FP94_9BACT</name>
<accession>C7FP94</accession>
<dbReference type="PANTHER" id="PTHR43094">
    <property type="entry name" value="AMINOTRANSFERASE"/>
    <property type="match status" value="1"/>
</dbReference>
<dbReference type="CDD" id="cd00610">
    <property type="entry name" value="OAT_like"/>
    <property type="match status" value="1"/>
</dbReference>
<evidence type="ECO:0000256" key="3">
    <source>
        <dbReference type="RuleBase" id="RU003560"/>
    </source>
</evidence>
<protein>
    <submittedName>
        <fullName evidence="4">4-aminobutyrate aminotransferase</fullName>
    </submittedName>
</protein>
<keyword evidence="4" id="KW-0032">Aminotransferase</keyword>
<dbReference type="AlphaFoldDB" id="C7FP94"/>
<evidence type="ECO:0000256" key="2">
    <source>
        <dbReference type="ARBA" id="ARBA00022898"/>
    </source>
</evidence>